<keyword evidence="1" id="KW-0472">Membrane</keyword>
<name>A0AAN8XX05_HALRR</name>
<accession>A0AAN8XX05</accession>
<keyword evidence="1" id="KW-0812">Transmembrane</keyword>
<dbReference type="EMBL" id="JAXCGZ010000386">
    <property type="protein sequence ID" value="KAK7086074.1"/>
    <property type="molecule type" value="Genomic_DNA"/>
</dbReference>
<evidence type="ECO:0000256" key="1">
    <source>
        <dbReference type="SAM" id="Phobius"/>
    </source>
</evidence>
<evidence type="ECO:0000313" key="3">
    <source>
        <dbReference type="Proteomes" id="UP001381693"/>
    </source>
</evidence>
<proteinExistence type="predicted"/>
<comment type="caution">
    <text evidence="2">The sequence shown here is derived from an EMBL/GenBank/DDBJ whole genome shotgun (WGS) entry which is preliminary data.</text>
</comment>
<gene>
    <name evidence="2" type="ORF">SK128_019884</name>
</gene>
<organism evidence="2 3">
    <name type="scientific">Halocaridina rubra</name>
    <name type="common">Hawaiian red shrimp</name>
    <dbReference type="NCBI Taxonomy" id="373956"/>
    <lineage>
        <taxon>Eukaryota</taxon>
        <taxon>Metazoa</taxon>
        <taxon>Ecdysozoa</taxon>
        <taxon>Arthropoda</taxon>
        <taxon>Crustacea</taxon>
        <taxon>Multicrustacea</taxon>
        <taxon>Malacostraca</taxon>
        <taxon>Eumalacostraca</taxon>
        <taxon>Eucarida</taxon>
        <taxon>Decapoda</taxon>
        <taxon>Pleocyemata</taxon>
        <taxon>Caridea</taxon>
        <taxon>Atyoidea</taxon>
        <taxon>Atyidae</taxon>
        <taxon>Halocaridina</taxon>
    </lineage>
</organism>
<feature type="non-terminal residue" evidence="2">
    <location>
        <position position="53"/>
    </location>
</feature>
<evidence type="ECO:0000313" key="2">
    <source>
        <dbReference type="EMBL" id="KAK7086074.1"/>
    </source>
</evidence>
<keyword evidence="3" id="KW-1185">Reference proteome</keyword>
<sequence length="53" mass="6196">MNLFLKTLYMLTVMVMTAMMMVIILICTPEFHTKLSGGFYQQSDMSYSQFVMQ</sequence>
<feature type="transmembrane region" description="Helical" evidence="1">
    <location>
        <begin position="7"/>
        <end position="26"/>
    </location>
</feature>
<dbReference type="Proteomes" id="UP001381693">
    <property type="component" value="Unassembled WGS sequence"/>
</dbReference>
<keyword evidence="1" id="KW-1133">Transmembrane helix</keyword>
<reference evidence="2 3" key="1">
    <citation type="submission" date="2023-11" db="EMBL/GenBank/DDBJ databases">
        <title>Halocaridina rubra genome assembly.</title>
        <authorList>
            <person name="Smith C."/>
        </authorList>
    </citation>
    <scope>NUCLEOTIDE SEQUENCE [LARGE SCALE GENOMIC DNA]</scope>
    <source>
        <strain evidence="2">EP-1</strain>
        <tissue evidence="2">Whole</tissue>
    </source>
</reference>
<protein>
    <submittedName>
        <fullName evidence="2">Uncharacterized protein</fullName>
    </submittedName>
</protein>
<dbReference type="AlphaFoldDB" id="A0AAN8XX05"/>